<evidence type="ECO:0000256" key="2">
    <source>
        <dbReference type="ARBA" id="ARBA00022729"/>
    </source>
</evidence>
<dbReference type="GO" id="GO:0005576">
    <property type="term" value="C:extracellular region"/>
    <property type="evidence" value="ECO:0007669"/>
    <property type="project" value="UniProtKB-ARBA"/>
</dbReference>
<sequence length="118" mass="14521">MKKSYVKEMKSHSDWREAWHKEKYVRCRETLIKHLYWACENDIYRITRRRASKRFSDHFGDVKFPWINEKKAKRFLRSRRTINRRTGSITSECCKSSGCTWEEYAEYCPTNKRYTSYV</sequence>
<proteinExistence type="predicted"/>
<dbReference type="Proteomes" id="UP001516400">
    <property type="component" value="Unassembled WGS sequence"/>
</dbReference>
<reference evidence="3 4" key="1">
    <citation type="journal article" date="2021" name="BMC Biol.">
        <title>Horizontally acquired antibacterial genes associated with adaptive radiation of ladybird beetles.</title>
        <authorList>
            <person name="Li H.S."/>
            <person name="Tang X.F."/>
            <person name="Huang Y.H."/>
            <person name="Xu Z.Y."/>
            <person name="Chen M.L."/>
            <person name="Du X.Y."/>
            <person name="Qiu B.Y."/>
            <person name="Chen P.T."/>
            <person name="Zhang W."/>
            <person name="Slipinski A."/>
            <person name="Escalona H.E."/>
            <person name="Waterhouse R.M."/>
            <person name="Zwick A."/>
            <person name="Pang H."/>
        </authorList>
    </citation>
    <scope>NUCLEOTIDE SEQUENCE [LARGE SCALE GENOMIC DNA]</scope>
    <source>
        <strain evidence="3">SYSU2018</strain>
    </source>
</reference>
<keyword evidence="4" id="KW-1185">Reference proteome</keyword>
<protein>
    <recommendedName>
        <fullName evidence="5">Insulin-like peptide 7</fullName>
    </recommendedName>
</protein>
<dbReference type="EMBL" id="JABFTP020000124">
    <property type="protein sequence ID" value="KAL3279470.1"/>
    <property type="molecule type" value="Genomic_DNA"/>
</dbReference>
<accession>A0ABD2NMB2</accession>
<keyword evidence="2" id="KW-0732">Signal</keyword>
<name>A0ABD2NMB2_9CUCU</name>
<keyword evidence="1" id="KW-0165">Cleavage on pair of basic residues</keyword>
<evidence type="ECO:0000313" key="3">
    <source>
        <dbReference type="EMBL" id="KAL3279470.1"/>
    </source>
</evidence>
<dbReference type="AlphaFoldDB" id="A0ABD2NMB2"/>
<evidence type="ECO:0000256" key="1">
    <source>
        <dbReference type="ARBA" id="ARBA00022685"/>
    </source>
</evidence>
<evidence type="ECO:0008006" key="5">
    <source>
        <dbReference type="Google" id="ProtNLM"/>
    </source>
</evidence>
<organism evidence="3 4">
    <name type="scientific">Cryptolaemus montrouzieri</name>
    <dbReference type="NCBI Taxonomy" id="559131"/>
    <lineage>
        <taxon>Eukaryota</taxon>
        <taxon>Metazoa</taxon>
        <taxon>Ecdysozoa</taxon>
        <taxon>Arthropoda</taxon>
        <taxon>Hexapoda</taxon>
        <taxon>Insecta</taxon>
        <taxon>Pterygota</taxon>
        <taxon>Neoptera</taxon>
        <taxon>Endopterygota</taxon>
        <taxon>Coleoptera</taxon>
        <taxon>Polyphaga</taxon>
        <taxon>Cucujiformia</taxon>
        <taxon>Coccinelloidea</taxon>
        <taxon>Coccinellidae</taxon>
        <taxon>Scymninae</taxon>
        <taxon>Scymnini</taxon>
        <taxon>Cryptolaemus</taxon>
    </lineage>
</organism>
<dbReference type="SUPFAM" id="SSF56994">
    <property type="entry name" value="Insulin-like"/>
    <property type="match status" value="1"/>
</dbReference>
<dbReference type="Gene3D" id="1.10.100.10">
    <property type="entry name" value="Insulin-like"/>
    <property type="match status" value="1"/>
</dbReference>
<dbReference type="InterPro" id="IPR036438">
    <property type="entry name" value="Insulin-like_sf"/>
</dbReference>
<evidence type="ECO:0000313" key="4">
    <source>
        <dbReference type="Proteomes" id="UP001516400"/>
    </source>
</evidence>
<comment type="caution">
    <text evidence="3">The sequence shown here is derived from an EMBL/GenBank/DDBJ whole genome shotgun (WGS) entry which is preliminary data.</text>
</comment>
<gene>
    <name evidence="3" type="ORF">HHI36_016980</name>
</gene>